<keyword evidence="1" id="KW-0812">Transmembrane</keyword>
<proteinExistence type="predicted"/>
<sequence>MKRLASTMLRRKLEVFRVTQLVLWRRRYFQRILRWEAALRMIFVDFPKLAFRGIDGARAIVSFLFLYVMLAIRSGFLLNVGAVLGENMSTVVTIPLIQAVCVLDSLMYQ</sequence>
<evidence type="ECO:0000313" key="3">
    <source>
        <dbReference type="Proteomes" id="UP000704712"/>
    </source>
</evidence>
<dbReference type="EMBL" id="JAACNO010002405">
    <property type="protein sequence ID" value="KAF4133327.1"/>
    <property type="molecule type" value="Genomic_DNA"/>
</dbReference>
<feature type="transmembrane region" description="Helical" evidence="1">
    <location>
        <begin position="56"/>
        <end position="76"/>
    </location>
</feature>
<evidence type="ECO:0000256" key="1">
    <source>
        <dbReference type="SAM" id="Phobius"/>
    </source>
</evidence>
<evidence type="ECO:0008006" key="4">
    <source>
        <dbReference type="Google" id="ProtNLM"/>
    </source>
</evidence>
<protein>
    <recommendedName>
        <fullName evidence="4">Transmembrane protein</fullName>
    </recommendedName>
</protein>
<name>A0A8S9U1W8_PHYIN</name>
<dbReference type="Proteomes" id="UP000704712">
    <property type="component" value="Unassembled WGS sequence"/>
</dbReference>
<comment type="caution">
    <text evidence="2">The sequence shown here is derived from an EMBL/GenBank/DDBJ whole genome shotgun (WGS) entry which is preliminary data.</text>
</comment>
<evidence type="ECO:0000313" key="2">
    <source>
        <dbReference type="EMBL" id="KAF4133327.1"/>
    </source>
</evidence>
<accession>A0A8S9U1W8</accession>
<organism evidence="2 3">
    <name type="scientific">Phytophthora infestans</name>
    <name type="common">Potato late blight agent</name>
    <name type="synonym">Botrytis infestans</name>
    <dbReference type="NCBI Taxonomy" id="4787"/>
    <lineage>
        <taxon>Eukaryota</taxon>
        <taxon>Sar</taxon>
        <taxon>Stramenopiles</taxon>
        <taxon>Oomycota</taxon>
        <taxon>Peronosporomycetes</taxon>
        <taxon>Peronosporales</taxon>
        <taxon>Peronosporaceae</taxon>
        <taxon>Phytophthora</taxon>
    </lineage>
</organism>
<keyword evidence="1" id="KW-1133">Transmembrane helix</keyword>
<keyword evidence="1" id="KW-0472">Membrane</keyword>
<gene>
    <name evidence="2" type="ORF">GN958_ATG17448</name>
</gene>
<reference evidence="2" key="1">
    <citation type="submission" date="2020-03" db="EMBL/GenBank/DDBJ databases">
        <title>Hybrid Assembly of Korean Phytophthora infestans isolates.</title>
        <authorList>
            <person name="Prokchorchik M."/>
            <person name="Lee Y."/>
            <person name="Seo J."/>
            <person name="Cho J.-H."/>
            <person name="Park Y.-E."/>
            <person name="Jang D.-C."/>
            <person name="Im J.-S."/>
            <person name="Choi J.-G."/>
            <person name="Park H.-J."/>
            <person name="Lee G.-B."/>
            <person name="Lee Y.-G."/>
            <person name="Hong S.-Y."/>
            <person name="Cho K."/>
            <person name="Sohn K.H."/>
        </authorList>
    </citation>
    <scope>NUCLEOTIDE SEQUENCE</scope>
    <source>
        <strain evidence="2">KR_2_A2</strain>
    </source>
</reference>
<dbReference type="AlphaFoldDB" id="A0A8S9U1W8"/>